<gene>
    <name evidence="2" type="ORF">IU449_00325</name>
</gene>
<organism evidence="2 3">
    <name type="scientific">Nocardia higoensis</name>
    <dbReference type="NCBI Taxonomy" id="228599"/>
    <lineage>
        <taxon>Bacteria</taxon>
        <taxon>Bacillati</taxon>
        <taxon>Actinomycetota</taxon>
        <taxon>Actinomycetes</taxon>
        <taxon>Mycobacteriales</taxon>
        <taxon>Nocardiaceae</taxon>
        <taxon>Nocardia</taxon>
    </lineage>
</organism>
<dbReference type="SMART" id="SM00824">
    <property type="entry name" value="PKS_TE"/>
    <property type="match status" value="1"/>
</dbReference>
<proteinExistence type="predicted"/>
<evidence type="ECO:0000313" key="2">
    <source>
        <dbReference type="EMBL" id="MBF6353007.1"/>
    </source>
</evidence>
<dbReference type="Proteomes" id="UP000707731">
    <property type="component" value="Unassembled WGS sequence"/>
</dbReference>
<protein>
    <submittedName>
        <fullName evidence="2">Alpha/beta fold hydrolase</fullName>
    </submittedName>
</protein>
<name>A0ABS0D3D4_9NOCA</name>
<dbReference type="InterPro" id="IPR020802">
    <property type="entry name" value="TesA-like"/>
</dbReference>
<keyword evidence="2" id="KW-0378">Hydrolase</keyword>
<dbReference type="InterPro" id="IPR029058">
    <property type="entry name" value="AB_hydrolase_fold"/>
</dbReference>
<dbReference type="Gene3D" id="3.40.50.1820">
    <property type="entry name" value="alpha/beta hydrolase"/>
    <property type="match status" value="1"/>
</dbReference>
<dbReference type="RefSeq" id="WP_194999975.1">
    <property type="nucleotide sequence ID" value="NZ_JADLQN010000001.1"/>
</dbReference>
<sequence>MSTDASSDPLLAGRPAGAASLTAVLRRAHEAGALAEAIPVLRAAAATRSTFTSAADLPRPSKPLLVSEGALPVLVCVPSFLAGSGPHQFARLAASFERRSRAKALVLPGFERAGAVPADWFAAIDALTSAARSAADGEPPVLVGYSIGGVVAHAMAQRLEEMGRPVAGIVMIDTVDPGAEARAATFTWALGSVLDRDADGRLVTDDNLTAMGAYLGILQQWHPGPVATPVLMLRAQRRPGGADRPIWDLAATTVSVPADHFSIMEEDAVHTARAIEGWLHR</sequence>
<dbReference type="InterPro" id="IPR001031">
    <property type="entry name" value="Thioesterase"/>
</dbReference>
<evidence type="ECO:0000313" key="3">
    <source>
        <dbReference type="Proteomes" id="UP000707731"/>
    </source>
</evidence>
<dbReference type="Pfam" id="PF00975">
    <property type="entry name" value="Thioesterase"/>
    <property type="match status" value="1"/>
</dbReference>
<dbReference type="SUPFAM" id="SSF53474">
    <property type="entry name" value="alpha/beta-Hydrolases"/>
    <property type="match status" value="1"/>
</dbReference>
<dbReference type="EMBL" id="JADLQN010000001">
    <property type="protein sequence ID" value="MBF6353007.1"/>
    <property type="molecule type" value="Genomic_DNA"/>
</dbReference>
<evidence type="ECO:0000259" key="1">
    <source>
        <dbReference type="SMART" id="SM00824"/>
    </source>
</evidence>
<feature type="domain" description="Thioesterase TesA-like" evidence="1">
    <location>
        <begin position="75"/>
        <end position="279"/>
    </location>
</feature>
<comment type="caution">
    <text evidence="2">The sequence shown here is derived from an EMBL/GenBank/DDBJ whole genome shotgun (WGS) entry which is preliminary data.</text>
</comment>
<accession>A0ABS0D3D4</accession>
<keyword evidence="3" id="KW-1185">Reference proteome</keyword>
<dbReference type="GO" id="GO:0016787">
    <property type="term" value="F:hydrolase activity"/>
    <property type="evidence" value="ECO:0007669"/>
    <property type="project" value="UniProtKB-KW"/>
</dbReference>
<reference evidence="2 3" key="1">
    <citation type="submission" date="2020-10" db="EMBL/GenBank/DDBJ databases">
        <title>Identification of Nocardia species via Next-generation sequencing and recognition of intraspecies genetic diversity.</title>
        <authorList>
            <person name="Li P."/>
            <person name="Li P."/>
            <person name="Lu B."/>
        </authorList>
    </citation>
    <scope>NUCLEOTIDE SEQUENCE [LARGE SCALE GENOMIC DNA]</scope>
    <source>
        <strain evidence="2 3">BJ06-0143</strain>
    </source>
</reference>